<keyword evidence="6" id="KW-1185">Reference proteome</keyword>
<dbReference type="InterPro" id="IPR008927">
    <property type="entry name" value="6-PGluconate_DH-like_C_sf"/>
</dbReference>
<dbReference type="InterPro" id="IPR013328">
    <property type="entry name" value="6PGD_dom2"/>
</dbReference>
<dbReference type="GO" id="GO:0019594">
    <property type="term" value="P:mannitol metabolic process"/>
    <property type="evidence" value="ECO:0007669"/>
    <property type="project" value="InterPro"/>
</dbReference>
<evidence type="ECO:0000256" key="2">
    <source>
        <dbReference type="ARBA" id="ARBA00023027"/>
    </source>
</evidence>
<dbReference type="Gene3D" id="3.40.50.720">
    <property type="entry name" value="NAD(P)-binding Rossmann-like Domain"/>
    <property type="match status" value="1"/>
</dbReference>
<dbReference type="Pfam" id="PF01232">
    <property type="entry name" value="Mannitol_dh"/>
    <property type="match status" value="1"/>
</dbReference>
<organism evidence="5 6">
    <name type="scientific">Tanticharoenia sakaeratensis NBRC 103193</name>
    <dbReference type="NCBI Taxonomy" id="1231623"/>
    <lineage>
        <taxon>Bacteria</taxon>
        <taxon>Pseudomonadati</taxon>
        <taxon>Pseudomonadota</taxon>
        <taxon>Alphaproteobacteria</taxon>
        <taxon>Acetobacterales</taxon>
        <taxon>Acetobacteraceae</taxon>
        <taxon>Tanticharoenia</taxon>
    </lineage>
</organism>
<protein>
    <submittedName>
        <fullName evidence="5">D-mannonate oxidoreductase</fullName>
    </submittedName>
</protein>
<dbReference type="OrthoDB" id="271711at2"/>
<dbReference type="InterPro" id="IPR013131">
    <property type="entry name" value="Mannitol_DH_N"/>
</dbReference>
<sequence length="502" mass="54093">MPLSGPVSASRLLSRATLRDIPDTVRIPPFDVGALRTGIVHLGCGNFHRAHQVAATHAAIAAEGEAGLKWGIASAGMRSADLTDRLTAQDGLFTLLHREPDRTDAVVIGGLTDTFFAGQDEIGLPARIAAPQTRIVTLTVTTSGYYLTADGRLDPENPAIRADLGARRPRSAVGALAKGLALVRAQETTPPTILCCDNLPHNGAVLMQAVCDFARLGGDDGLADWIAQTVRFPTTMVDRIVPATKPEELTDARTALGGIVDLAPVASEPWFQWVIEDFDGPRPLWEAAGARFVADVTPFETAKLRMLNGTHMLLAYAGALAGCDTVAEAANHPVIGPITGRFMRREQSIGVAFSPEALDTYTHDLMVRFRNPSIVHRMGRIGRNGSAKMASRVVEPMRENLAVGRPVTDATFLIACWIRWLILHERDALDLPLEDPRLARLCAICADARDDHVAQAEAFLAMEEVFGPPLPDHTTRVQDIASLLQAMAHEPANTVFARHLAG</sequence>
<dbReference type="Pfam" id="PF08125">
    <property type="entry name" value="Mannitol_dh_C"/>
    <property type="match status" value="1"/>
</dbReference>
<evidence type="ECO:0000313" key="6">
    <source>
        <dbReference type="Proteomes" id="UP000032679"/>
    </source>
</evidence>
<dbReference type="SUPFAM" id="SSF48179">
    <property type="entry name" value="6-phosphogluconate dehydrogenase C-terminal domain-like"/>
    <property type="match status" value="1"/>
</dbReference>
<reference evidence="5 6" key="1">
    <citation type="submission" date="2012-10" db="EMBL/GenBank/DDBJ databases">
        <title>Genome sequencing of Tanticharoenia sakaeratensis NBRC 103193.</title>
        <authorList>
            <person name="Azuma Y."/>
            <person name="Hadano H."/>
            <person name="Hirakawa H."/>
            <person name="Matsushita K."/>
        </authorList>
    </citation>
    <scope>NUCLEOTIDE SEQUENCE [LARGE SCALE GENOMIC DNA]</scope>
    <source>
        <strain evidence="5 6">NBRC 103193</strain>
    </source>
</reference>
<gene>
    <name evidence="5" type="ORF">Tasa_033_026</name>
</gene>
<keyword evidence="1" id="KW-0560">Oxidoreductase</keyword>
<dbReference type="Proteomes" id="UP000032679">
    <property type="component" value="Unassembled WGS sequence"/>
</dbReference>
<dbReference type="InterPro" id="IPR000669">
    <property type="entry name" value="Mannitol_DH"/>
</dbReference>
<evidence type="ECO:0000313" key="5">
    <source>
        <dbReference type="EMBL" id="GAN54912.1"/>
    </source>
</evidence>
<dbReference type="Gene3D" id="1.10.1040.10">
    <property type="entry name" value="N-(1-d-carboxylethyl)-l-norvaline Dehydrogenase, domain 2"/>
    <property type="match status" value="1"/>
</dbReference>
<proteinExistence type="predicted"/>
<keyword evidence="2" id="KW-0520">NAD</keyword>
<dbReference type="InterPro" id="IPR023027">
    <property type="entry name" value="Mannitol_DH_CS"/>
</dbReference>
<dbReference type="AlphaFoldDB" id="A0A0D6MML2"/>
<dbReference type="InterPro" id="IPR050988">
    <property type="entry name" value="Mannitol_DH/Oxidoreductase"/>
</dbReference>
<comment type="caution">
    <text evidence="5">The sequence shown here is derived from an EMBL/GenBank/DDBJ whole genome shotgun (WGS) entry which is preliminary data.</text>
</comment>
<dbReference type="PANTHER" id="PTHR43362">
    <property type="entry name" value="MANNITOL DEHYDROGENASE DSF1-RELATED"/>
    <property type="match status" value="1"/>
</dbReference>
<name>A0A0D6MML2_9PROT</name>
<dbReference type="SUPFAM" id="SSF51735">
    <property type="entry name" value="NAD(P)-binding Rossmann-fold domains"/>
    <property type="match status" value="1"/>
</dbReference>
<dbReference type="STRING" id="1231623.Tasa_033_026"/>
<dbReference type="PROSITE" id="PS00974">
    <property type="entry name" value="MANNITOL_DHGENASE"/>
    <property type="match status" value="1"/>
</dbReference>
<dbReference type="InterPro" id="IPR036291">
    <property type="entry name" value="NAD(P)-bd_dom_sf"/>
</dbReference>
<dbReference type="PANTHER" id="PTHR43362:SF1">
    <property type="entry name" value="MANNITOL DEHYDROGENASE 2-RELATED"/>
    <property type="match status" value="1"/>
</dbReference>
<evidence type="ECO:0000259" key="3">
    <source>
        <dbReference type="Pfam" id="PF01232"/>
    </source>
</evidence>
<evidence type="ECO:0000259" key="4">
    <source>
        <dbReference type="Pfam" id="PF08125"/>
    </source>
</evidence>
<dbReference type="RefSeq" id="WP_048849623.1">
    <property type="nucleotide sequence ID" value="NZ_BALE01000033.1"/>
</dbReference>
<dbReference type="PRINTS" id="PR00084">
    <property type="entry name" value="MTLDHDRGNASE"/>
</dbReference>
<dbReference type="InterPro" id="IPR013118">
    <property type="entry name" value="Mannitol_DH_C"/>
</dbReference>
<feature type="domain" description="Mannitol dehydrogenase C-terminal" evidence="4">
    <location>
        <begin position="295"/>
        <end position="487"/>
    </location>
</feature>
<feature type="domain" description="Mannitol dehydrogenase N-terminal" evidence="3">
    <location>
        <begin position="38"/>
        <end position="286"/>
    </location>
</feature>
<evidence type="ECO:0000256" key="1">
    <source>
        <dbReference type="ARBA" id="ARBA00023002"/>
    </source>
</evidence>
<accession>A0A0D6MML2</accession>
<dbReference type="EMBL" id="BALE01000033">
    <property type="protein sequence ID" value="GAN54912.1"/>
    <property type="molecule type" value="Genomic_DNA"/>
</dbReference>
<dbReference type="GO" id="GO:0016616">
    <property type="term" value="F:oxidoreductase activity, acting on the CH-OH group of donors, NAD or NADP as acceptor"/>
    <property type="evidence" value="ECO:0007669"/>
    <property type="project" value="TreeGrafter"/>
</dbReference>